<feature type="compositionally biased region" description="Pro residues" evidence="1">
    <location>
        <begin position="46"/>
        <end position="57"/>
    </location>
</feature>
<comment type="caution">
    <text evidence="2">The sequence shown here is derived from an EMBL/GenBank/DDBJ whole genome shotgun (WGS) entry which is preliminary data.</text>
</comment>
<feature type="region of interest" description="Disordered" evidence="1">
    <location>
        <begin position="114"/>
        <end position="136"/>
    </location>
</feature>
<name>A0A7W7CPQ4_9ACTN</name>
<dbReference type="AlphaFoldDB" id="A0A7W7CPQ4"/>
<protein>
    <submittedName>
        <fullName evidence="2">Uncharacterized protein</fullName>
    </submittedName>
</protein>
<organism evidence="2 3">
    <name type="scientific">Paractinoplanes abujensis</name>
    <dbReference type="NCBI Taxonomy" id="882441"/>
    <lineage>
        <taxon>Bacteria</taxon>
        <taxon>Bacillati</taxon>
        <taxon>Actinomycetota</taxon>
        <taxon>Actinomycetes</taxon>
        <taxon>Micromonosporales</taxon>
        <taxon>Micromonosporaceae</taxon>
        <taxon>Paractinoplanes</taxon>
    </lineage>
</organism>
<proteinExistence type="predicted"/>
<feature type="region of interest" description="Disordered" evidence="1">
    <location>
        <begin position="27"/>
        <end position="85"/>
    </location>
</feature>
<gene>
    <name evidence="2" type="ORF">BKA14_002605</name>
</gene>
<feature type="compositionally biased region" description="Basic and acidic residues" evidence="1">
    <location>
        <begin position="120"/>
        <end position="132"/>
    </location>
</feature>
<feature type="region of interest" description="Disordered" evidence="1">
    <location>
        <begin position="270"/>
        <end position="291"/>
    </location>
</feature>
<dbReference type="Proteomes" id="UP000542742">
    <property type="component" value="Unassembled WGS sequence"/>
</dbReference>
<feature type="compositionally biased region" description="Low complexity" evidence="1">
    <location>
        <begin position="58"/>
        <end position="70"/>
    </location>
</feature>
<accession>A0A7W7CPQ4</accession>
<dbReference type="EMBL" id="JACHMF010000001">
    <property type="protein sequence ID" value="MBB4692457.1"/>
    <property type="molecule type" value="Genomic_DNA"/>
</dbReference>
<sequence length="418" mass="44234">MAAMLEPPTARGNLTTARAYALGEAAWIPPPSSCRSSTPLGSRRSPTPPGSRRPSTPPGSIVRLRPYPVARARRPYSSPDSDLCRRTRRIAPRHAAAPPSWPAGPLQQHWAQAVRSRPRNSYEVHDGIDHPARGPAPRRLRRLLRHIGQTSLPGESGASIASHLRSAEPSARAFPRHRLRARTFGAYRIAGYEPVCRYWSARPPPAACSGTGLSRPNGTSVTTRARAYVRREGGRHTAGPQRAQRISEVVPAARIPHKPPVSLRRARPRIVGRPPAGHGRPGISAVECEGGGRPSWPGLAFRRWSAGEGGGPSWPGLASGRWSGGGGPSWPGLASGRWSGGGGPSWPGLPSGRWSGGRPSWPGLASGRWSAGEAVAALAGPVVSTAAGATQPPSARAVCVVLFSPAVRWRRLTAYGGS</sequence>
<feature type="compositionally biased region" description="Low complexity" evidence="1">
    <location>
        <begin position="35"/>
        <end position="45"/>
    </location>
</feature>
<evidence type="ECO:0000256" key="1">
    <source>
        <dbReference type="SAM" id="MobiDB-lite"/>
    </source>
</evidence>
<evidence type="ECO:0000313" key="3">
    <source>
        <dbReference type="Proteomes" id="UP000542742"/>
    </source>
</evidence>
<evidence type="ECO:0000313" key="2">
    <source>
        <dbReference type="EMBL" id="MBB4692457.1"/>
    </source>
</evidence>
<keyword evidence="3" id="KW-1185">Reference proteome</keyword>
<reference evidence="2 3" key="1">
    <citation type="submission" date="2020-08" db="EMBL/GenBank/DDBJ databases">
        <title>Sequencing the genomes of 1000 actinobacteria strains.</title>
        <authorList>
            <person name="Klenk H.-P."/>
        </authorList>
    </citation>
    <scope>NUCLEOTIDE SEQUENCE [LARGE SCALE GENOMIC DNA]</scope>
    <source>
        <strain evidence="2 3">DSM 45518</strain>
    </source>
</reference>